<feature type="transmembrane region" description="Helical" evidence="2">
    <location>
        <begin position="196"/>
        <end position="221"/>
    </location>
</feature>
<dbReference type="OrthoDB" id="9815690at2"/>
<dbReference type="CDD" id="cd03788">
    <property type="entry name" value="GT20_TPS"/>
    <property type="match status" value="1"/>
</dbReference>
<dbReference type="GO" id="GO:0003825">
    <property type="term" value="F:alpha,alpha-trehalose-phosphate synthase (UDP-forming) activity"/>
    <property type="evidence" value="ECO:0007669"/>
    <property type="project" value="TreeGrafter"/>
</dbReference>
<evidence type="ECO:0000313" key="3">
    <source>
        <dbReference type="EMBL" id="BBF93606.1"/>
    </source>
</evidence>
<organism evidence="3 4">
    <name type="scientific">Blastochloris tepida</name>
    <dbReference type="NCBI Taxonomy" id="2233851"/>
    <lineage>
        <taxon>Bacteria</taxon>
        <taxon>Pseudomonadati</taxon>
        <taxon>Pseudomonadota</taxon>
        <taxon>Alphaproteobacteria</taxon>
        <taxon>Hyphomicrobiales</taxon>
        <taxon>Blastochloridaceae</taxon>
        <taxon>Blastochloris</taxon>
    </lineage>
</organism>
<dbReference type="Proteomes" id="UP000266934">
    <property type="component" value="Chromosome"/>
</dbReference>
<dbReference type="Pfam" id="PF00982">
    <property type="entry name" value="Glyco_transf_20"/>
    <property type="match status" value="1"/>
</dbReference>
<name>A0A348G223_9HYPH</name>
<accession>A0A348G223</accession>
<evidence type="ECO:0000256" key="1">
    <source>
        <dbReference type="ARBA" id="ARBA00008799"/>
    </source>
</evidence>
<keyword evidence="2" id="KW-0472">Membrane</keyword>
<dbReference type="PANTHER" id="PTHR10788:SF106">
    <property type="entry name" value="BCDNA.GH08860"/>
    <property type="match status" value="1"/>
</dbReference>
<keyword evidence="4" id="KW-1185">Reference proteome</keyword>
<gene>
    <name evidence="3" type="primary">otsA</name>
    <name evidence="3" type="ORF">BLTE_22910</name>
</gene>
<sequence length="786" mass="87094">MTISNNVWNASKSSVQLALTSLWRALSFLRDRVLARVPRPAVFIALGTIAGAGVLFTVSSLVGVAVETWSRGDVQLRARIVLLSAKDQIEELARDPSPEAAAELQALFARLITDERLQAVGICEPDGRMRAPTSTMPSRLLCASIRRGKAETTMPIRLDSQDLLVSAFPLAEGALGHVVIVHDLTYAKARSDKARIYILAATVIAALLVSGAVGLAMLVLVRNWRTALRATLEDLRAGRVDAPHTEAALPAELREALDQYDLVRRTIDGVHIDWTPETLQRALGSELPGAEVLVVSNREPYIHNHIEGGGISVQIPASGLVSAIEPVIRACGGTWIAHGSGSADRDTVDAADRIAVPPDAPSYALRRLWLTEEQQDGYYYGFSNEGMWPLCHIAFVRPTFRESDWRYYREVNEMFAEAVVREAKTPDPIVLVQDYHFALLPRMVRNRLPKATIVTFWHIPWPNAETFGICPWKEEIIDGLLGSSILGFHTDFHCNNFFETVDRFVESRIDRERRSITLGGHETLVRPYPISIEWPPSALAGQKPAAACGVAVRSRFGLGEGVRIGVGIERFDYTKGIVDRLHAVDALLQNHPEWLGRFTFIQAAAPTRSKIASYRALQDEAVALADEINARHGTPDWRPVVLSIRHHQPSEVFELFRAADFCVVSSLHDGMNLVAKEFVAARDDERGVLVLSTFAGASRELVEGLIVNPYYAYDMADAMNRALTMPVAEQEARMRQMRALVRTRNVYRWAGQMLLDAAQLRRREAIETLAAGNIAALPRLLSRRMG</sequence>
<dbReference type="SUPFAM" id="SSF53756">
    <property type="entry name" value="UDP-Glycosyltransferase/glycogen phosphorylase"/>
    <property type="match status" value="1"/>
</dbReference>
<protein>
    <submittedName>
        <fullName evidence="3">Trehalose-6-phosphate synthase</fullName>
    </submittedName>
</protein>
<comment type="similarity">
    <text evidence="1">Belongs to the glycosyltransferase 20 family.</text>
</comment>
<dbReference type="InterPro" id="IPR001830">
    <property type="entry name" value="Glyco_trans_20"/>
</dbReference>
<reference evidence="3 4" key="1">
    <citation type="submission" date="2018-08" db="EMBL/GenBank/DDBJ databases">
        <title>Complete genome sequencing of Blastochloris tepida GI.</title>
        <authorList>
            <person name="Tsukatani Y."/>
            <person name="Mori H."/>
        </authorList>
    </citation>
    <scope>NUCLEOTIDE SEQUENCE [LARGE SCALE GENOMIC DNA]</scope>
    <source>
        <strain evidence="3 4">GI</strain>
    </source>
</reference>
<dbReference type="GO" id="GO:0005992">
    <property type="term" value="P:trehalose biosynthetic process"/>
    <property type="evidence" value="ECO:0007669"/>
    <property type="project" value="InterPro"/>
</dbReference>
<evidence type="ECO:0000256" key="2">
    <source>
        <dbReference type="SAM" id="Phobius"/>
    </source>
</evidence>
<dbReference type="EMBL" id="AP018907">
    <property type="protein sequence ID" value="BBF93606.1"/>
    <property type="molecule type" value="Genomic_DNA"/>
</dbReference>
<dbReference type="Gene3D" id="3.40.50.2000">
    <property type="entry name" value="Glycogen Phosphorylase B"/>
    <property type="match status" value="2"/>
</dbReference>
<keyword evidence="2" id="KW-1133">Transmembrane helix</keyword>
<dbReference type="AlphaFoldDB" id="A0A348G223"/>
<dbReference type="KEGG" id="blag:BLTE_22910"/>
<keyword evidence="2" id="KW-0812">Transmembrane</keyword>
<dbReference type="PANTHER" id="PTHR10788">
    <property type="entry name" value="TREHALOSE-6-PHOSPHATE SYNTHASE"/>
    <property type="match status" value="1"/>
</dbReference>
<proteinExistence type="inferred from homology"/>
<dbReference type="RefSeq" id="WP_126400634.1">
    <property type="nucleotide sequence ID" value="NZ_AP018907.1"/>
</dbReference>
<evidence type="ECO:0000313" key="4">
    <source>
        <dbReference type="Proteomes" id="UP000266934"/>
    </source>
</evidence>
<feature type="transmembrane region" description="Helical" evidence="2">
    <location>
        <begin position="41"/>
        <end position="66"/>
    </location>
</feature>